<sequence length="151" mass="17280">MTKMRSWLVLFSVIGLFSCDGNRLYEDFQPVADQSWAQTDTVTFDLSTLKNEGTEHLLGLRFTDEYPFTNAYMKFIGKDSLGQVIQEQLVNVILFDPKSGKPLGKGFGNTHTTYDTLQFRPEAEIKTIHVLQYMREKELEGVEAIGYKVLK</sequence>
<dbReference type="RefSeq" id="WP_377907153.1">
    <property type="nucleotide sequence ID" value="NZ_JBHRZS010000007.1"/>
</dbReference>
<dbReference type="PROSITE" id="PS51257">
    <property type="entry name" value="PROKAR_LIPOPROTEIN"/>
    <property type="match status" value="1"/>
</dbReference>
<comment type="caution">
    <text evidence="1">The sequence shown here is derived from an EMBL/GenBank/DDBJ whole genome shotgun (WGS) entry which is preliminary data.</text>
</comment>
<gene>
    <name evidence="1" type="ORF">ACFOSV_16525</name>
</gene>
<organism evidence="1 2">
    <name type="scientific">Algoriphagus namhaensis</name>
    <dbReference type="NCBI Taxonomy" id="915353"/>
    <lineage>
        <taxon>Bacteria</taxon>
        <taxon>Pseudomonadati</taxon>
        <taxon>Bacteroidota</taxon>
        <taxon>Cytophagia</taxon>
        <taxon>Cytophagales</taxon>
        <taxon>Cyclobacteriaceae</taxon>
        <taxon>Algoriphagus</taxon>
    </lineage>
</organism>
<keyword evidence="2" id="KW-1185">Reference proteome</keyword>
<evidence type="ECO:0000313" key="2">
    <source>
        <dbReference type="Proteomes" id="UP001595805"/>
    </source>
</evidence>
<dbReference type="InterPro" id="IPR020018">
    <property type="entry name" value="Motility-assoc_lipoprot_GldH"/>
</dbReference>
<reference evidence="2" key="1">
    <citation type="journal article" date="2019" name="Int. J. Syst. Evol. Microbiol.">
        <title>The Global Catalogue of Microorganisms (GCM) 10K type strain sequencing project: providing services to taxonomists for standard genome sequencing and annotation.</title>
        <authorList>
            <consortium name="The Broad Institute Genomics Platform"/>
            <consortium name="The Broad Institute Genome Sequencing Center for Infectious Disease"/>
            <person name="Wu L."/>
            <person name="Ma J."/>
        </authorList>
    </citation>
    <scope>NUCLEOTIDE SEQUENCE [LARGE SCALE GENOMIC DNA]</scope>
    <source>
        <strain evidence="2">CCUG 60523</strain>
    </source>
</reference>
<keyword evidence="1" id="KW-0449">Lipoprotein</keyword>
<protein>
    <submittedName>
        <fullName evidence="1">Gliding motility lipoprotein GldH</fullName>
    </submittedName>
</protein>
<accession>A0ABV8AV24</accession>
<dbReference type="EMBL" id="JBHRZS010000007">
    <property type="protein sequence ID" value="MFC3881803.1"/>
    <property type="molecule type" value="Genomic_DNA"/>
</dbReference>
<evidence type="ECO:0000313" key="1">
    <source>
        <dbReference type="EMBL" id="MFC3881803.1"/>
    </source>
</evidence>
<name>A0ABV8AV24_9BACT</name>
<dbReference type="Proteomes" id="UP001595805">
    <property type="component" value="Unassembled WGS sequence"/>
</dbReference>
<proteinExistence type="predicted"/>
<dbReference type="Pfam" id="PF14109">
    <property type="entry name" value="GldH_lipo"/>
    <property type="match status" value="1"/>
</dbReference>